<keyword evidence="2" id="KW-1185">Reference proteome</keyword>
<comment type="caution">
    <text evidence="1">The sequence shown here is derived from an EMBL/GenBank/DDBJ whole genome shotgun (WGS) entry which is preliminary data.</text>
</comment>
<dbReference type="EMBL" id="JAANIU010002920">
    <property type="protein sequence ID" value="KAG1564008.1"/>
    <property type="molecule type" value="Genomic_DNA"/>
</dbReference>
<evidence type="ECO:0000313" key="2">
    <source>
        <dbReference type="Proteomes" id="UP000740926"/>
    </source>
</evidence>
<gene>
    <name evidence="1" type="ORF">G6F50_011445</name>
</gene>
<organism evidence="1 2">
    <name type="scientific">Rhizopus delemar</name>
    <dbReference type="NCBI Taxonomy" id="936053"/>
    <lineage>
        <taxon>Eukaryota</taxon>
        <taxon>Fungi</taxon>
        <taxon>Fungi incertae sedis</taxon>
        <taxon>Mucoromycota</taxon>
        <taxon>Mucoromycotina</taxon>
        <taxon>Mucoromycetes</taxon>
        <taxon>Mucorales</taxon>
        <taxon>Mucorineae</taxon>
        <taxon>Rhizopodaceae</taxon>
        <taxon>Rhizopus</taxon>
    </lineage>
</organism>
<dbReference type="Proteomes" id="UP000740926">
    <property type="component" value="Unassembled WGS sequence"/>
</dbReference>
<reference evidence="1 2" key="1">
    <citation type="journal article" date="2020" name="Microb. Genom.">
        <title>Genetic diversity of clinical and environmental Mucorales isolates obtained from an investigation of mucormycosis cases among solid organ transplant recipients.</title>
        <authorList>
            <person name="Nguyen M.H."/>
            <person name="Kaul D."/>
            <person name="Muto C."/>
            <person name="Cheng S.J."/>
            <person name="Richter R.A."/>
            <person name="Bruno V.M."/>
            <person name="Liu G."/>
            <person name="Beyhan S."/>
            <person name="Sundermann A.J."/>
            <person name="Mounaud S."/>
            <person name="Pasculle A.W."/>
            <person name="Nierman W.C."/>
            <person name="Driscoll E."/>
            <person name="Cumbie R."/>
            <person name="Clancy C.J."/>
            <person name="Dupont C.L."/>
        </authorList>
    </citation>
    <scope>NUCLEOTIDE SEQUENCE [LARGE SCALE GENOMIC DNA]</scope>
    <source>
        <strain evidence="1 2">GL24</strain>
    </source>
</reference>
<evidence type="ECO:0000313" key="1">
    <source>
        <dbReference type="EMBL" id="KAG1564008.1"/>
    </source>
</evidence>
<sequence length="79" mass="8094">MQAATAQPCAGGGTGPMRACSMRNGACAALAGAANGFRCSLRKNAPITLSGCTVPARSMRSSRSVRLSLRRARTLVKSP</sequence>
<accession>A0A9P6YTH4</accession>
<dbReference type="AlphaFoldDB" id="A0A9P6YTH4"/>
<proteinExistence type="predicted"/>
<protein>
    <submittedName>
        <fullName evidence="1">Uncharacterized protein</fullName>
    </submittedName>
</protein>
<name>A0A9P6YTH4_9FUNG</name>